<evidence type="ECO:0000256" key="1">
    <source>
        <dbReference type="ARBA" id="ARBA00004117"/>
    </source>
</evidence>
<keyword evidence="5 10" id="KW-1133">Transmembrane helix</keyword>
<organism evidence="11 12">
    <name type="scientific">Sneathiella chinensis</name>
    <dbReference type="NCBI Taxonomy" id="349750"/>
    <lineage>
        <taxon>Bacteria</taxon>
        <taxon>Pseudomonadati</taxon>
        <taxon>Pseudomonadota</taxon>
        <taxon>Alphaproteobacteria</taxon>
        <taxon>Sneathiellales</taxon>
        <taxon>Sneathiellaceae</taxon>
        <taxon>Sneathiella</taxon>
    </lineage>
</organism>
<dbReference type="InterPro" id="IPR052205">
    <property type="entry name" value="FliO/MopB"/>
</dbReference>
<evidence type="ECO:0000313" key="11">
    <source>
        <dbReference type="EMBL" id="GLQ07338.1"/>
    </source>
</evidence>
<feature type="region of interest" description="Disordered" evidence="9">
    <location>
        <begin position="84"/>
        <end position="136"/>
    </location>
</feature>
<keyword evidence="12" id="KW-1185">Reference proteome</keyword>
<comment type="subcellular location">
    <subcellularLocation>
        <location evidence="1">Bacterial flagellum basal body</location>
    </subcellularLocation>
    <subcellularLocation>
        <location evidence="2">Cell membrane</location>
    </subcellularLocation>
</comment>
<dbReference type="EMBL" id="BSNF01000008">
    <property type="protein sequence ID" value="GLQ07338.1"/>
    <property type="molecule type" value="Genomic_DNA"/>
</dbReference>
<comment type="similarity">
    <text evidence="8">Belongs to the FliO/MopB family.</text>
</comment>
<dbReference type="InterPro" id="IPR022781">
    <property type="entry name" value="Flagellar_biosynth_FliO"/>
</dbReference>
<name>A0ABQ5U813_9PROT</name>
<keyword evidence="7" id="KW-0975">Bacterial flagellum</keyword>
<evidence type="ECO:0000256" key="4">
    <source>
        <dbReference type="ARBA" id="ARBA00022692"/>
    </source>
</evidence>
<reference evidence="11" key="1">
    <citation type="journal article" date="2014" name="Int. J. Syst. Evol. Microbiol.">
        <title>Complete genome of a new Firmicutes species belonging to the dominant human colonic microbiota ('Ruminococcus bicirculans') reveals two chromosomes and a selective capacity to utilize plant glucans.</title>
        <authorList>
            <consortium name="NISC Comparative Sequencing Program"/>
            <person name="Wegmann U."/>
            <person name="Louis P."/>
            <person name="Goesmann A."/>
            <person name="Henrissat B."/>
            <person name="Duncan S.H."/>
            <person name="Flint H.J."/>
        </authorList>
    </citation>
    <scope>NUCLEOTIDE SEQUENCE</scope>
    <source>
        <strain evidence="11">NBRC 103408</strain>
    </source>
</reference>
<comment type="caution">
    <text evidence="11">The sequence shown here is derived from an EMBL/GenBank/DDBJ whole genome shotgun (WGS) entry which is preliminary data.</text>
</comment>
<evidence type="ECO:0000256" key="6">
    <source>
        <dbReference type="ARBA" id="ARBA00023136"/>
    </source>
</evidence>
<evidence type="ECO:0000313" key="12">
    <source>
        <dbReference type="Proteomes" id="UP001161409"/>
    </source>
</evidence>
<proteinExistence type="inferred from homology"/>
<accession>A0ABQ5U813</accession>
<evidence type="ECO:0000256" key="9">
    <source>
        <dbReference type="SAM" id="MobiDB-lite"/>
    </source>
</evidence>
<evidence type="ECO:0000256" key="7">
    <source>
        <dbReference type="ARBA" id="ARBA00023143"/>
    </source>
</evidence>
<reference evidence="11" key="2">
    <citation type="submission" date="2023-01" db="EMBL/GenBank/DDBJ databases">
        <title>Draft genome sequence of Sneathiella chinensis strain NBRC 103408.</title>
        <authorList>
            <person name="Sun Q."/>
            <person name="Mori K."/>
        </authorList>
    </citation>
    <scope>NUCLEOTIDE SEQUENCE</scope>
    <source>
        <strain evidence="11">NBRC 103408</strain>
    </source>
</reference>
<dbReference type="Pfam" id="PF04347">
    <property type="entry name" value="FliO"/>
    <property type="match status" value="1"/>
</dbReference>
<keyword evidence="4 10" id="KW-0812">Transmembrane</keyword>
<evidence type="ECO:0000256" key="5">
    <source>
        <dbReference type="ARBA" id="ARBA00022989"/>
    </source>
</evidence>
<evidence type="ECO:0000256" key="3">
    <source>
        <dbReference type="ARBA" id="ARBA00022475"/>
    </source>
</evidence>
<feature type="transmembrane region" description="Helical" evidence="10">
    <location>
        <begin position="6"/>
        <end position="27"/>
    </location>
</feature>
<dbReference type="PANTHER" id="PTHR38766:SF1">
    <property type="entry name" value="FLAGELLAR PROTEIN FLIO"/>
    <property type="match status" value="1"/>
</dbReference>
<dbReference type="Proteomes" id="UP001161409">
    <property type="component" value="Unassembled WGS sequence"/>
</dbReference>
<evidence type="ECO:0000256" key="10">
    <source>
        <dbReference type="SAM" id="Phobius"/>
    </source>
</evidence>
<keyword evidence="3" id="KW-1003">Cell membrane</keyword>
<gene>
    <name evidence="11" type="ORF">GCM10007924_25590</name>
</gene>
<sequence length="136" mass="15409">MELLPYLKYIMGLIFVLGLIGLITVLARRFGMTPRADTRKGERKRLGVMAVQAIDAKRRLVLVRRDDREHLLLLGPERDLVIETDIPVRKKEKPANAPADSTPEAEQTPSTTTDTSSDEPRMPTFARNPFKKDPEQ</sequence>
<dbReference type="PANTHER" id="PTHR38766">
    <property type="entry name" value="FLAGELLAR PROTEIN FLIO"/>
    <property type="match status" value="1"/>
</dbReference>
<keyword evidence="6 10" id="KW-0472">Membrane</keyword>
<protein>
    <recommendedName>
        <fullName evidence="13">Flagellar assembly protein FliO</fullName>
    </recommendedName>
</protein>
<dbReference type="RefSeq" id="WP_169561417.1">
    <property type="nucleotide sequence ID" value="NZ_BSNF01000008.1"/>
</dbReference>
<evidence type="ECO:0000256" key="8">
    <source>
        <dbReference type="ARBA" id="ARBA00037937"/>
    </source>
</evidence>
<evidence type="ECO:0000256" key="2">
    <source>
        <dbReference type="ARBA" id="ARBA00004236"/>
    </source>
</evidence>
<evidence type="ECO:0008006" key="13">
    <source>
        <dbReference type="Google" id="ProtNLM"/>
    </source>
</evidence>